<feature type="domain" description="LD-carboxypeptidase N-terminal" evidence="7">
    <location>
        <begin position="18"/>
        <end position="133"/>
    </location>
</feature>
<dbReference type="InterPro" id="IPR027478">
    <property type="entry name" value="LdcA_N"/>
</dbReference>
<evidence type="ECO:0000256" key="5">
    <source>
        <dbReference type="ARBA" id="ARBA00022825"/>
    </source>
</evidence>
<evidence type="ECO:0000256" key="4">
    <source>
        <dbReference type="ARBA" id="ARBA00022801"/>
    </source>
</evidence>
<evidence type="ECO:0000259" key="8">
    <source>
        <dbReference type="Pfam" id="PF17676"/>
    </source>
</evidence>
<feature type="active site" description="Charge relay system" evidence="6">
    <location>
        <position position="272"/>
    </location>
</feature>
<protein>
    <submittedName>
        <fullName evidence="9">LD-carboxypeptidase</fullName>
    </submittedName>
</protein>
<dbReference type="Gene3D" id="3.40.50.10740">
    <property type="entry name" value="Class I glutamine amidotransferase-like"/>
    <property type="match status" value="1"/>
</dbReference>
<comment type="caution">
    <text evidence="9">The sequence shown here is derived from an EMBL/GenBank/DDBJ whole genome shotgun (WGS) entry which is preliminary data.</text>
</comment>
<dbReference type="GO" id="GO:0008236">
    <property type="term" value="F:serine-type peptidase activity"/>
    <property type="evidence" value="ECO:0007669"/>
    <property type="project" value="UniProtKB-KW"/>
</dbReference>
<name>A0A9D1F6C0_9FIRM</name>
<reference evidence="9" key="1">
    <citation type="submission" date="2020-10" db="EMBL/GenBank/DDBJ databases">
        <authorList>
            <person name="Gilroy R."/>
        </authorList>
    </citation>
    <scope>NUCLEOTIDE SEQUENCE</scope>
    <source>
        <strain evidence="9">CHK178-757</strain>
    </source>
</reference>
<feature type="domain" description="LD-carboxypeptidase C-terminal" evidence="8">
    <location>
        <begin position="174"/>
        <end position="285"/>
    </location>
</feature>
<keyword evidence="4" id="KW-0378">Hydrolase</keyword>
<dbReference type="InterPro" id="IPR040921">
    <property type="entry name" value="Peptidase_S66C"/>
</dbReference>
<dbReference type="EMBL" id="DVIT01000051">
    <property type="protein sequence ID" value="HIS48275.1"/>
    <property type="molecule type" value="Genomic_DNA"/>
</dbReference>
<keyword evidence="2" id="KW-0121">Carboxypeptidase</keyword>
<comment type="similarity">
    <text evidence="1">Belongs to the peptidase S66 family.</text>
</comment>
<evidence type="ECO:0000256" key="6">
    <source>
        <dbReference type="PIRSR" id="PIRSR028757-1"/>
    </source>
</evidence>
<dbReference type="InterPro" id="IPR029062">
    <property type="entry name" value="Class_I_gatase-like"/>
</dbReference>
<evidence type="ECO:0000256" key="2">
    <source>
        <dbReference type="ARBA" id="ARBA00022645"/>
    </source>
</evidence>
<dbReference type="SUPFAM" id="SSF141986">
    <property type="entry name" value="LD-carboxypeptidase A C-terminal domain-like"/>
    <property type="match status" value="1"/>
</dbReference>
<dbReference type="InterPro" id="IPR003507">
    <property type="entry name" value="S66_fam"/>
</dbReference>
<evidence type="ECO:0000259" key="7">
    <source>
        <dbReference type="Pfam" id="PF02016"/>
    </source>
</evidence>
<dbReference type="Proteomes" id="UP000823927">
    <property type="component" value="Unassembled WGS sequence"/>
</dbReference>
<evidence type="ECO:0000256" key="1">
    <source>
        <dbReference type="ARBA" id="ARBA00010233"/>
    </source>
</evidence>
<evidence type="ECO:0000256" key="3">
    <source>
        <dbReference type="ARBA" id="ARBA00022670"/>
    </source>
</evidence>
<dbReference type="Gene3D" id="3.50.30.60">
    <property type="entry name" value="LD-carboxypeptidase A C-terminal domain-like"/>
    <property type="match status" value="1"/>
</dbReference>
<keyword evidence="3" id="KW-0645">Protease</keyword>
<dbReference type="Pfam" id="PF02016">
    <property type="entry name" value="Peptidase_S66"/>
    <property type="match status" value="1"/>
</dbReference>
<evidence type="ECO:0000313" key="10">
    <source>
        <dbReference type="Proteomes" id="UP000823927"/>
    </source>
</evidence>
<organism evidence="9 10">
    <name type="scientific">Candidatus Scybalocola faecigallinarum</name>
    <dbReference type="NCBI Taxonomy" id="2840941"/>
    <lineage>
        <taxon>Bacteria</taxon>
        <taxon>Bacillati</taxon>
        <taxon>Bacillota</taxon>
        <taxon>Clostridia</taxon>
        <taxon>Lachnospirales</taxon>
        <taxon>Lachnospiraceae</taxon>
        <taxon>Lachnospiraceae incertae sedis</taxon>
        <taxon>Candidatus Scybalocola (ex Gilroy et al. 2021)</taxon>
    </lineage>
</organism>
<keyword evidence="5" id="KW-0720">Serine protease</keyword>
<accession>A0A9D1F6C0</accession>
<dbReference type="SUPFAM" id="SSF52317">
    <property type="entry name" value="Class I glutamine amidotransferase-like"/>
    <property type="match status" value="1"/>
</dbReference>
<dbReference type="PANTHER" id="PTHR30237:SF2">
    <property type="entry name" value="MUREIN TETRAPEPTIDE CARBOXYPEPTIDASE"/>
    <property type="match status" value="1"/>
</dbReference>
<dbReference type="AlphaFoldDB" id="A0A9D1F6C0"/>
<sequence length="287" mass="31483">MEQKNSGAAGAENLQTHVGIVACSDGLNTDSGAVIRQLVSVLEGFGKSVHESPYIYKTLGPFSGTGPQRAQALMDMFTDQRIGEIYDVSGGDLANEILDELDYNKIQKSKAVFWGYSDLTTVINAIYTMTGRLSVLYQIRNLVGPRGSMQQARYTDRTRLFDLDYEMIRGSGMEGIVVGGNIRCFLKLAGTRYFPDLSGKILLLEAMGGQVPQMVTYLHQLKQMGAFEQIKGILLGTFSAMEASKSEPDMAALVQMYVGEHIPVARTRDIGHGKDAKAIVIGKEYKF</sequence>
<dbReference type="PROSITE" id="PS51257">
    <property type="entry name" value="PROKAR_LIPOPROTEIN"/>
    <property type="match status" value="1"/>
</dbReference>
<feature type="active site" description="Charge relay system" evidence="6">
    <location>
        <position position="205"/>
    </location>
</feature>
<dbReference type="InterPro" id="IPR040449">
    <property type="entry name" value="Peptidase_S66_N"/>
</dbReference>
<dbReference type="PANTHER" id="PTHR30237">
    <property type="entry name" value="MURAMOYLTETRAPEPTIDE CARBOXYPEPTIDASE"/>
    <property type="match status" value="1"/>
</dbReference>
<dbReference type="GO" id="GO:0004180">
    <property type="term" value="F:carboxypeptidase activity"/>
    <property type="evidence" value="ECO:0007669"/>
    <property type="project" value="UniProtKB-KW"/>
</dbReference>
<proteinExistence type="inferred from homology"/>
<gene>
    <name evidence="9" type="ORF">IAB46_12110</name>
</gene>
<dbReference type="PIRSF" id="PIRSF028757">
    <property type="entry name" value="LD-carboxypeptidase"/>
    <property type="match status" value="1"/>
</dbReference>
<dbReference type="GO" id="GO:0006508">
    <property type="term" value="P:proteolysis"/>
    <property type="evidence" value="ECO:0007669"/>
    <property type="project" value="UniProtKB-KW"/>
</dbReference>
<evidence type="ECO:0000313" key="9">
    <source>
        <dbReference type="EMBL" id="HIS48275.1"/>
    </source>
</evidence>
<feature type="active site" description="Nucleophile" evidence="6">
    <location>
        <position position="117"/>
    </location>
</feature>
<reference evidence="9" key="2">
    <citation type="journal article" date="2021" name="PeerJ">
        <title>Extensive microbial diversity within the chicken gut microbiome revealed by metagenomics and culture.</title>
        <authorList>
            <person name="Gilroy R."/>
            <person name="Ravi A."/>
            <person name="Getino M."/>
            <person name="Pursley I."/>
            <person name="Horton D.L."/>
            <person name="Alikhan N.F."/>
            <person name="Baker D."/>
            <person name="Gharbi K."/>
            <person name="Hall N."/>
            <person name="Watson M."/>
            <person name="Adriaenssens E.M."/>
            <person name="Foster-Nyarko E."/>
            <person name="Jarju S."/>
            <person name="Secka A."/>
            <person name="Antonio M."/>
            <person name="Oren A."/>
            <person name="Chaudhuri R.R."/>
            <person name="La Ragione R."/>
            <person name="Hildebrand F."/>
            <person name="Pallen M.J."/>
        </authorList>
    </citation>
    <scope>NUCLEOTIDE SEQUENCE</scope>
    <source>
        <strain evidence="9">CHK178-757</strain>
    </source>
</reference>
<dbReference type="InterPro" id="IPR027461">
    <property type="entry name" value="Carboxypeptidase_A_C_sf"/>
</dbReference>
<dbReference type="Pfam" id="PF17676">
    <property type="entry name" value="Peptidase_S66C"/>
    <property type="match status" value="1"/>
</dbReference>